<name>A0AAN5D0Z0_9BILA</name>
<evidence type="ECO:0000313" key="2">
    <source>
        <dbReference type="EMBL" id="GMR54152.1"/>
    </source>
</evidence>
<reference evidence="3" key="1">
    <citation type="submission" date="2022-10" db="EMBL/GenBank/DDBJ databases">
        <title>Genome assembly of Pristionchus species.</title>
        <authorList>
            <person name="Yoshida K."/>
            <person name="Sommer R.J."/>
        </authorList>
    </citation>
    <scope>NUCLEOTIDE SEQUENCE [LARGE SCALE GENOMIC DNA]</scope>
    <source>
        <strain evidence="3">RS5460</strain>
    </source>
</reference>
<proteinExistence type="predicted"/>
<evidence type="ECO:0000313" key="3">
    <source>
        <dbReference type="Proteomes" id="UP001328107"/>
    </source>
</evidence>
<gene>
    <name evidence="2" type="ORF">PMAYCL1PPCAC_24347</name>
</gene>
<organism evidence="2 3">
    <name type="scientific">Pristionchus mayeri</name>
    <dbReference type="NCBI Taxonomy" id="1317129"/>
    <lineage>
        <taxon>Eukaryota</taxon>
        <taxon>Metazoa</taxon>
        <taxon>Ecdysozoa</taxon>
        <taxon>Nematoda</taxon>
        <taxon>Chromadorea</taxon>
        <taxon>Rhabditida</taxon>
        <taxon>Rhabditina</taxon>
        <taxon>Diplogasteromorpha</taxon>
        <taxon>Diplogasteroidea</taxon>
        <taxon>Neodiplogasteridae</taxon>
        <taxon>Pristionchus</taxon>
    </lineage>
</organism>
<comment type="caution">
    <text evidence="2">The sequence shown here is derived from an EMBL/GenBank/DDBJ whole genome shotgun (WGS) entry which is preliminary data.</text>
</comment>
<evidence type="ECO:0000256" key="1">
    <source>
        <dbReference type="SAM" id="MobiDB-lite"/>
    </source>
</evidence>
<feature type="region of interest" description="Disordered" evidence="1">
    <location>
        <begin position="69"/>
        <end position="143"/>
    </location>
</feature>
<protein>
    <submittedName>
        <fullName evidence="2">Uncharacterized protein</fullName>
    </submittedName>
</protein>
<dbReference type="AlphaFoldDB" id="A0AAN5D0Z0"/>
<sequence>IHLSPFISSLVVVSSVQVFPYLSSLYRTCIFSEAMSWIEASLSTISLSQILQCIVLSSLLILPILTGCSKKKGKTNASPSAIAADKAANAPKAASKEPVKKLPNQPSSGGGAAVPVAKPQPPSSEEKKENEKKDEVKEEKKEE</sequence>
<feature type="compositionally biased region" description="Basic and acidic residues" evidence="1">
    <location>
        <begin position="124"/>
        <end position="143"/>
    </location>
</feature>
<dbReference type="Proteomes" id="UP001328107">
    <property type="component" value="Unassembled WGS sequence"/>
</dbReference>
<dbReference type="EMBL" id="BTRK01000005">
    <property type="protein sequence ID" value="GMR54152.1"/>
    <property type="molecule type" value="Genomic_DNA"/>
</dbReference>
<accession>A0AAN5D0Z0</accession>
<feature type="compositionally biased region" description="Low complexity" evidence="1">
    <location>
        <begin position="77"/>
        <end position="93"/>
    </location>
</feature>
<feature type="non-terminal residue" evidence="2">
    <location>
        <position position="1"/>
    </location>
</feature>
<feature type="non-terminal residue" evidence="2">
    <location>
        <position position="143"/>
    </location>
</feature>
<keyword evidence="3" id="KW-1185">Reference proteome</keyword>